<evidence type="ECO:0000313" key="3">
    <source>
        <dbReference type="Proteomes" id="UP001158961"/>
    </source>
</evidence>
<dbReference type="EMBL" id="OW970317">
    <property type="protein sequence ID" value="CAH6375215.1"/>
    <property type="molecule type" value="Genomic_DNA"/>
</dbReference>
<dbReference type="PROSITE" id="PS51257">
    <property type="entry name" value="PROKAR_LIPOPROTEIN"/>
    <property type="match status" value="1"/>
</dbReference>
<geneLocation type="plasmid" evidence="2 3">
    <name>P2</name>
</geneLocation>
<evidence type="ECO:0000313" key="2">
    <source>
        <dbReference type="EMBL" id="CAH6375215.1"/>
    </source>
</evidence>
<keyword evidence="1" id="KW-0732">Signal</keyword>
<sequence length="239" mass="26739">MVTDKVIKMLMLLSVMLLSACDNQKTEFDAIRTKALQNPDPWQAWQQLNAEAEKACPEKQLLPSCSEKRKTDYRNLSVSLYRKALDQHSYAALTDLFMRDEPPAELKSRMPAFAAELITVADHSSGDRASAEILATAAHVLERGKWVQRDSVRAAAFFARAWLADDTQAPASLSRLYSEQHDEASALLWRLRCTGDCDSSQAPYDDSASLSPRQILRIQSLAHDRSIITVNGQASWEAK</sequence>
<evidence type="ECO:0008006" key="4">
    <source>
        <dbReference type="Google" id="ProtNLM"/>
    </source>
</evidence>
<organism evidence="2 3">
    <name type="scientific">Enterobacter agglomerans</name>
    <name type="common">Erwinia herbicola</name>
    <name type="synonym">Pantoea agglomerans</name>
    <dbReference type="NCBI Taxonomy" id="549"/>
    <lineage>
        <taxon>Bacteria</taxon>
        <taxon>Pseudomonadati</taxon>
        <taxon>Pseudomonadota</taxon>
        <taxon>Gammaproteobacteria</taxon>
        <taxon>Enterobacterales</taxon>
        <taxon>Erwiniaceae</taxon>
        <taxon>Pantoea</taxon>
        <taxon>Pantoea agglomerans group</taxon>
    </lineage>
</organism>
<evidence type="ECO:0000256" key="1">
    <source>
        <dbReference type="SAM" id="SignalP"/>
    </source>
</evidence>
<feature type="chain" id="PRO_5042980749" description="Lipoprotein" evidence="1">
    <location>
        <begin position="21"/>
        <end position="239"/>
    </location>
</feature>
<dbReference type="Proteomes" id="UP001158961">
    <property type="component" value="Plasmid P2"/>
</dbReference>
<accession>A0AAN2FH39</accession>
<proteinExistence type="predicted"/>
<reference evidence="2" key="1">
    <citation type="submission" date="2022-05" db="EMBL/GenBank/DDBJ databases">
        <authorList>
            <person name="Pothier F. J."/>
        </authorList>
    </citation>
    <scope>NUCLEOTIDE SEQUENCE</scope>
    <source>
        <strain evidence="2">DAPP-PG734</strain>
        <plasmid evidence="2">P2</plasmid>
    </source>
</reference>
<protein>
    <recommendedName>
        <fullName evidence="4">Lipoprotein</fullName>
    </recommendedName>
</protein>
<gene>
    <name evidence="2" type="ORF">DAPPPG734_23905</name>
</gene>
<feature type="signal peptide" evidence="1">
    <location>
        <begin position="1"/>
        <end position="20"/>
    </location>
</feature>
<dbReference type="AlphaFoldDB" id="A0AAN2FH39"/>
<name>A0AAN2FH39_ENTAG</name>
<dbReference type="RefSeq" id="WP_235188701.1">
    <property type="nucleotide sequence ID" value="NZ_JNVA01000006.1"/>
</dbReference>
<keyword evidence="2" id="KW-0614">Plasmid</keyword>